<sequence length="199" mass="20285">MRLAASIAVVLLLLLNGCGDKGEGTRGQTSGTPSAAIDGLTVGPPLSVAVRKGNLKAVDSLLAAGADVNAPDILGRTALHVAAFYNRKQIAALLLAHGADVKASDSEGLTPLHAAVLAANADIATLLLDKGADVNAVTDTGKTPLHLAAAIGCYRLTKLLIPRGADVNRKDKSGRTARFYAVRNGHAETAALLKKNGGK</sequence>
<keyword evidence="3" id="KW-0808">Transferase</keyword>
<keyword evidence="2" id="KW-0040">ANK repeat</keyword>
<dbReference type="Pfam" id="PF12796">
    <property type="entry name" value="Ank_2"/>
    <property type="match status" value="2"/>
</dbReference>
<dbReference type="Gene3D" id="1.25.40.20">
    <property type="entry name" value="Ankyrin repeat-containing domain"/>
    <property type="match status" value="2"/>
</dbReference>
<dbReference type="GO" id="GO:0016740">
    <property type="term" value="F:transferase activity"/>
    <property type="evidence" value="ECO:0007669"/>
    <property type="project" value="UniProtKB-KW"/>
</dbReference>
<gene>
    <name evidence="3" type="primary">ankX_1</name>
    <name evidence="3" type="ORF">GALL_254960</name>
</gene>
<dbReference type="SMART" id="SM00248">
    <property type="entry name" value="ANK"/>
    <property type="match status" value="5"/>
</dbReference>
<dbReference type="PROSITE" id="PS50088">
    <property type="entry name" value="ANK_REPEAT"/>
    <property type="match status" value="4"/>
</dbReference>
<name>A0A1J5RSY6_9ZZZZ</name>
<evidence type="ECO:0000256" key="1">
    <source>
        <dbReference type="ARBA" id="ARBA00022737"/>
    </source>
</evidence>
<dbReference type="PRINTS" id="PR01415">
    <property type="entry name" value="ANKYRIN"/>
</dbReference>
<dbReference type="InterPro" id="IPR002110">
    <property type="entry name" value="Ankyrin_rpt"/>
</dbReference>
<dbReference type="EC" id="2.7.1.-" evidence="3"/>
<reference evidence="3" key="1">
    <citation type="submission" date="2016-10" db="EMBL/GenBank/DDBJ databases">
        <title>Sequence of Gallionella enrichment culture.</title>
        <authorList>
            <person name="Poehlein A."/>
            <person name="Muehling M."/>
            <person name="Daniel R."/>
        </authorList>
    </citation>
    <scope>NUCLEOTIDE SEQUENCE</scope>
</reference>
<evidence type="ECO:0000313" key="3">
    <source>
        <dbReference type="EMBL" id="OIQ92587.1"/>
    </source>
</evidence>
<organism evidence="3">
    <name type="scientific">mine drainage metagenome</name>
    <dbReference type="NCBI Taxonomy" id="410659"/>
    <lineage>
        <taxon>unclassified sequences</taxon>
        <taxon>metagenomes</taxon>
        <taxon>ecological metagenomes</taxon>
    </lineage>
</organism>
<dbReference type="InterPro" id="IPR036770">
    <property type="entry name" value="Ankyrin_rpt-contain_sf"/>
</dbReference>
<dbReference type="EMBL" id="MLJW01000228">
    <property type="protein sequence ID" value="OIQ92587.1"/>
    <property type="molecule type" value="Genomic_DNA"/>
</dbReference>
<dbReference type="SUPFAM" id="SSF48403">
    <property type="entry name" value="Ankyrin repeat"/>
    <property type="match status" value="1"/>
</dbReference>
<proteinExistence type="predicted"/>
<accession>A0A1J5RSY6</accession>
<comment type="caution">
    <text evidence="3">The sequence shown here is derived from an EMBL/GenBank/DDBJ whole genome shotgun (WGS) entry which is preliminary data.</text>
</comment>
<dbReference type="AlphaFoldDB" id="A0A1J5RSY6"/>
<dbReference type="PANTHER" id="PTHR24171">
    <property type="entry name" value="ANKYRIN REPEAT DOMAIN-CONTAINING PROTEIN 39-RELATED"/>
    <property type="match status" value="1"/>
</dbReference>
<keyword evidence="1" id="KW-0677">Repeat</keyword>
<evidence type="ECO:0000256" key="2">
    <source>
        <dbReference type="ARBA" id="ARBA00023043"/>
    </source>
</evidence>
<protein>
    <submittedName>
        <fullName evidence="3">Phosphocholine transferase AnkX</fullName>
        <ecNumber evidence="3">2.7.1.-</ecNumber>
    </submittedName>
</protein>
<dbReference type="PROSITE" id="PS50297">
    <property type="entry name" value="ANK_REP_REGION"/>
    <property type="match status" value="4"/>
</dbReference>